<evidence type="ECO:0000313" key="4">
    <source>
        <dbReference type="Proteomes" id="UP000608345"/>
    </source>
</evidence>
<comment type="caution">
    <text evidence="3">The sequence shown here is derived from an EMBL/GenBank/DDBJ whole genome shotgun (WGS) entry which is preliminary data.</text>
</comment>
<evidence type="ECO:0000259" key="2">
    <source>
        <dbReference type="Pfam" id="PF12804"/>
    </source>
</evidence>
<dbReference type="AlphaFoldDB" id="A0A918JEV7"/>
<accession>A0A918JEV7</accession>
<dbReference type="PANTHER" id="PTHR43777">
    <property type="entry name" value="MOLYBDENUM COFACTOR CYTIDYLYLTRANSFERASE"/>
    <property type="match status" value="1"/>
</dbReference>
<dbReference type="CDD" id="cd04182">
    <property type="entry name" value="GT_2_like_f"/>
    <property type="match status" value="1"/>
</dbReference>
<dbReference type="SUPFAM" id="SSF53448">
    <property type="entry name" value="Nucleotide-diphospho-sugar transferases"/>
    <property type="match status" value="1"/>
</dbReference>
<dbReference type="Gene3D" id="3.90.550.10">
    <property type="entry name" value="Spore Coat Polysaccharide Biosynthesis Protein SpsA, Chain A"/>
    <property type="match status" value="1"/>
</dbReference>
<keyword evidence="4" id="KW-1185">Reference proteome</keyword>
<organism evidence="3 4">
    <name type="scientific">Advenella faeciporci</name>
    <dbReference type="NCBI Taxonomy" id="797535"/>
    <lineage>
        <taxon>Bacteria</taxon>
        <taxon>Pseudomonadati</taxon>
        <taxon>Pseudomonadota</taxon>
        <taxon>Betaproteobacteria</taxon>
        <taxon>Burkholderiales</taxon>
        <taxon>Alcaligenaceae</taxon>
    </lineage>
</organism>
<sequence length="199" mass="22036">MEKPQKIAAIILAGGKSIRFGADKRLLDVNGVPMFLHTAKKIQRILGSDVWVVLSNHSRQHIDCLKREGISFLEMPFSSSGMGDSLSYAVSHLEQYAGWLISPADLPLIQVSTLHSMVASATHAKLAAPYYQGQQGHPVWFSKTFFNDLVSLGGDRGARKILQDNSNDLTRVPVDDQGCVMDFDTPESIEKNRKHLFLS</sequence>
<dbReference type="InterPro" id="IPR025877">
    <property type="entry name" value="MobA-like_NTP_Trfase"/>
</dbReference>
<protein>
    <submittedName>
        <fullName evidence="3">4-diphosphocytidyl-2C-methyl-D-erythritol synthase</fullName>
    </submittedName>
</protein>
<dbReference type="RefSeq" id="WP_189383492.1">
    <property type="nucleotide sequence ID" value="NZ_BAABFY010000010.1"/>
</dbReference>
<reference evidence="3" key="2">
    <citation type="submission" date="2020-09" db="EMBL/GenBank/DDBJ databases">
        <authorList>
            <person name="Sun Q."/>
            <person name="Kim S."/>
        </authorList>
    </citation>
    <scope>NUCLEOTIDE SEQUENCE</scope>
    <source>
        <strain evidence="3">KCTC 23732</strain>
    </source>
</reference>
<feature type="domain" description="MobA-like NTP transferase" evidence="2">
    <location>
        <begin position="9"/>
        <end position="165"/>
    </location>
</feature>
<dbReference type="Pfam" id="PF12804">
    <property type="entry name" value="NTP_transf_3"/>
    <property type="match status" value="1"/>
</dbReference>
<gene>
    <name evidence="3" type="ORF">GCM10011450_01090</name>
</gene>
<name>A0A918JEV7_9BURK</name>
<dbReference type="InterPro" id="IPR029044">
    <property type="entry name" value="Nucleotide-diphossugar_trans"/>
</dbReference>
<evidence type="ECO:0000313" key="3">
    <source>
        <dbReference type="EMBL" id="GGW75504.1"/>
    </source>
</evidence>
<dbReference type="EMBL" id="BMYS01000001">
    <property type="protein sequence ID" value="GGW75504.1"/>
    <property type="molecule type" value="Genomic_DNA"/>
</dbReference>
<keyword evidence="1" id="KW-0460">Magnesium</keyword>
<evidence type="ECO:0000256" key="1">
    <source>
        <dbReference type="ARBA" id="ARBA00022842"/>
    </source>
</evidence>
<dbReference type="GO" id="GO:0016779">
    <property type="term" value="F:nucleotidyltransferase activity"/>
    <property type="evidence" value="ECO:0007669"/>
    <property type="project" value="UniProtKB-ARBA"/>
</dbReference>
<proteinExistence type="predicted"/>
<reference evidence="3" key="1">
    <citation type="journal article" date="2014" name="Int. J. Syst. Evol. Microbiol.">
        <title>Complete genome sequence of Corynebacterium casei LMG S-19264T (=DSM 44701T), isolated from a smear-ripened cheese.</title>
        <authorList>
            <consortium name="US DOE Joint Genome Institute (JGI-PGF)"/>
            <person name="Walter F."/>
            <person name="Albersmeier A."/>
            <person name="Kalinowski J."/>
            <person name="Ruckert C."/>
        </authorList>
    </citation>
    <scope>NUCLEOTIDE SEQUENCE</scope>
    <source>
        <strain evidence="3">KCTC 23732</strain>
    </source>
</reference>
<dbReference type="Proteomes" id="UP000608345">
    <property type="component" value="Unassembled WGS sequence"/>
</dbReference>
<dbReference type="PANTHER" id="PTHR43777:SF1">
    <property type="entry name" value="MOLYBDENUM COFACTOR CYTIDYLYLTRANSFERASE"/>
    <property type="match status" value="1"/>
</dbReference>